<dbReference type="AlphaFoldDB" id="A0A7V4G9M0"/>
<evidence type="ECO:0000256" key="1">
    <source>
        <dbReference type="ARBA" id="ARBA00022737"/>
    </source>
</evidence>
<comment type="caution">
    <text evidence="5">The sequence shown here is derived from an EMBL/GenBank/DDBJ whole genome shotgun (WGS) entry which is preliminary data.</text>
</comment>
<name>A0A7V4G9M0_9BACT</name>
<dbReference type="InterPro" id="IPR019734">
    <property type="entry name" value="TPR_rpt"/>
</dbReference>
<protein>
    <submittedName>
        <fullName evidence="5">Tetratricopeptide repeat protein</fullName>
    </submittedName>
</protein>
<evidence type="ECO:0000256" key="4">
    <source>
        <dbReference type="SAM" id="SignalP"/>
    </source>
</evidence>
<evidence type="ECO:0000256" key="3">
    <source>
        <dbReference type="PROSITE-ProRule" id="PRU00339"/>
    </source>
</evidence>
<feature type="repeat" description="TPR" evidence="3">
    <location>
        <begin position="37"/>
        <end position="70"/>
    </location>
</feature>
<dbReference type="InterPro" id="IPR011990">
    <property type="entry name" value="TPR-like_helical_dom_sf"/>
</dbReference>
<dbReference type="PANTHER" id="PTHR22904">
    <property type="entry name" value="TPR REPEAT CONTAINING PROTEIN"/>
    <property type="match status" value="1"/>
</dbReference>
<dbReference type="SMART" id="SM00028">
    <property type="entry name" value="TPR"/>
    <property type="match status" value="3"/>
</dbReference>
<dbReference type="EMBL" id="DSXI01000554">
    <property type="protein sequence ID" value="HGS05922.1"/>
    <property type="molecule type" value="Genomic_DNA"/>
</dbReference>
<sequence>MISHVVAVLLTLALTAGAGLAQPSASQVVKEKSEVAFREYLKSGNYLAGEAKYQDAVAAYRKALSINPDSHEAYSLLGAALAQLGDNREAEAALRKAVALKPDYAEGYYHLGHFLKSLNRHAEAEEAFRKAKQYQRR</sequence>
<dbReference type="Pfam" id="PF13181">
    <property type="entry name" value="TPR_8"/>
    <property type="match status" value="1"/>
</dbReference>
<feature type="repeat" description="TPR" evidence="3">
    <location>
        <begin position="71"/>
        <end position="104"/>
    </location>
</feature>
<feature type="chain" id="PRO_5030589814" evidence="4">
    <location>
        <begin position="22"/>
        <end position="137"/>
    </location>
</feature>
<gene>
    <name evidence="5" type="ORF">ENT08_09375</name>
</gene>
<reference evidence="5" key="1">
    <citation type="journal article" date="2020" name="mSystems">
        <title>Genome- and Community-Level Interaction Insights into Carbon Utilization and Element Cycling Functions of Hydrothermarchaeota in Hydrothermal Sediment.</title>
        <authorList>
            <person name="Zhou Z."/>
            <person name="Liu Y."/>
            <person name="Xu W."/>
            <person name="Pan J."/>
            <person name="Luo Z.H."/>
            <person name="Li M."/>
        </authorList>
    </citation>
    <scope>NUCLEOTIDE SEQUENCE [LARGE SCALE GENOMIC DNA]</scope>
    <source>
        <strain evidence="5">SpSt-548</strain>
    </source>
</reference>
<proteinExistence type="predicted"/>
<keyword evidence="2 3" id="KW-0802">TPR repeat</keyword>
<dbReference type="Gene3D" id="1.25.40.10">
    <property type="entry name" value="Tetratricopeptide repeat domain"/>
    <property type="match status" value="1"/>
</dbReference>
<dbReference type="SUPFAM" id="SSF48452">
    <property type="entry name" value="TPR-like"/>
    <property type="match status" value="1"/>
</dbReference>
<keyword evidence="4" id="KW-0732">Signal</keyword>
<feature type="signal peptide" evidence="4">
    <location>
        <begin position="1"/>
        <end position="21"/>
    </location>
</feature>
<dbReference type="GO" id="GO:0051879">
    <property type="term" value="F:Hsp90 protein binding"/>
    <property type="evidence" value="ECO:0007669"/>
    <property type="project" value="TreeGrafter"/>
</dbReference>
<organism evidence="5">
    <name type="scientific">Desulfobacca acetoxidans</name>
    <dbReference type="NCBI Taxonomy" id="60893"/>
    <lineage>
        <taxon>Bacteria</taxon>
        <taxon>Pseudomonadati</taxon>
        <taxon>Thermodesulfobacteriota</taxon>
        <taxon>Desulfobaccia</taxon>
        <taxon>Desulfobaccales</taxon>
        <taxon>Desulfobaccaceae</taxon>
        <taxon>Desulfobacca</taxon>
    </lineage>
</organism>
<accession>A0A7V4G9M0</accession>
<dbReference type="Pfam" id="PF13414">
    <property type="entry name" value="TPR_11"/>
    <property type="match status" value="1"/>
</dbReference>
<keyword evidence="1" id="KW-0677">Repeat</keyword>
<dbReference type="PROSITE" id="PS50293">
    <property type="entry name" value="TPR_REGION"/>
    <property type="match status" value="1"/>
</dbReference>
<evidence type="ECO:0000313" key="5">
    <source>
        <dbReference type="EMBL" id="HGS05922.1"/>
    </source>
</evidence>
<dbReference type="PANTHER" id="PTHR22904:SF523">
    <property type="entry name" value="STRESS-INDUCED-PHOSPHOPROTEIN 1"/>
    <property type="match status" value="1"/>
</dbReference>
<dbReference type="PROSITE" id="PS50005">
    <property type="entry name" value="TPR"/>
    <property type="match status" value="2"/>
</dbReference>
<evidence type="ECO:0000256" key="2">
    <source>
        <dbReference type="ARBA" id="ARBA00022803"/>
    </source>
</evidence>